<evidence type="ECO:0000256" key="2">
    <source>
        <dbReference type="ARBA" id="ARBA00004922"/>
    </source>
</evidence>
<keyword evidence="6 12" id="KW-0812">Transmembrane</keyword>
<dbReference type="Proteomes" id="UP001519460">
    <property type="component" value="Unassembled WGS sequence"/>
</dbReference>
<comment type="pathway">
    <text evidence="2">Protein modification; protein glycosylation.</text>
</comment>
<gene>
    <name evidence="15" type="ORF">BaRGS_00028655</name>
</gene>
<dbReference type="GO" id="GO:0032580">
    <property type="term" value="C:Golgi cisterna membrane"/>
    <property type="evidence" value="ECO:0007669"/>
    <property type="project" value="UniProtKB-SubCell"/>
</dbReference>
<dbReference type="GO" id="GO:0000139">
    <property type="term" value="C:Golgi membrane"/>
    <property type="evidence" value="ECO:0007669"/>
    <property type="project" value="UniProtKB-SubCell"/>
</dbReference>
<dbReference type="GO" id="GO:0008417">
    <property type="term" value="F:fucosyltransferase activity"/>
    <property type="evidence" value="ECO:0007669"/>
    <property type="project" value="UniProtKB-ARBA"/>
</dbReference>
<protein>
    <recommendedName>
        <fullName evidence="12">Fucosyltransferase</fullName>
        <ecNumber evidence="12">2.4.1.-</ecNumber>
    </recommendedName>
</protein>
<proteinExistence type="inferred from homology"/>
<dbReference type="InterPro" id="IPR055270">
    <property type="entry name" value="Glyco_tran_10_C"/>
</dbReference>
<comment type="similarity">
    <text evidence="3 12">Belongs to the glycosyltransferase 10 family.</text>
</comment>
<organism evidence="15 16">
    <name type="scientific">Batillaria attramentaria</name>
    <dbReference type="NCBI Taxonomy" id="370345"/>
    <lineage>
        <taxon>Eukaryota</taxon>
        <taxon>Metazoa</taxon>
        <taxon>Spiralia</taxon>
        <taxon>Lophotrochozoa</taxon>
        <taxon>Mollusca</taxon>
        <taxon>Gastropoda</taxon>
        <taxon>Caenogastropoda</taxon>
        <taxon>Sorbeoconcha</taxon>
        <taxon>Cerithioidea</taxon>
        <taxon>Batillariidae</taxon>
        <taxon>Batillaria</taxon>
    </lineage>
</organism>
<sequence>MQHSVKRFWGAVIFLSTTWIVVLVLWQSSGQFSKDCNCQPPIDPDRPLQPISSGDLARKLYRSSAMSHEAILLAPNVTVVDNVKYREHLGYVLRRKGENLTEPPSVVESVRGDNRNVSTFFTERGANHVDLDQEKKNRVSYSNTTKKLSKDSERNNMGYKLILGYKFDDWLRNAFGSYAGCDVDACVLTNDTRLHTKADAVIFHICKLSDTTPPFEKTPGQVFAAYCLEPPPSYVSPYRSRAWKDVFNWTITYRKDSDIYRPYGEVVYRGTPRNRNYTAIVAQKSKTAVWFVSNCNAPSRRLAYVNELRKHIQVDIYGKCGPYRCSKNNNTACMKSVEPAYRFYLSFENSFCTDYVTEKLFKVYERNLIPVVRGGADYKKILPEGTYIDAADFRSPAELARHLKYLEANATAYEAILKRKDRYRPQYPHRRAVCQMCRMLHENNQGKTYPDFPRWVNEGACWQATDI</sequence>
<dbReference type="EMBL" id="JACVVK020000288">
    <property type="protein sequence ID" value="KAK7480095.1"/>
    <property type="molecule type" value="Genomic_DNA"/>
</dbReference>
<feature type="domain" description="Fucosyltransferase N-terminal" evidence="14">
    <location>
        <begin position="179"/>
        <end position="264"/>
    </location>
</feature>
<keyword evidence="11" id="KW-0325">Glycoprotein</keyword>
<keyword evidence="4 12" id="KW-0328">Glycosyltransferase</keyword>
<evidence type="ECO:0000256" key="3">
    <source>
        <dbReference type="ARBA" id="ARBA00008919"/>
    </source>
</evidence>
<reference evidence="15 16" key="1">
    <citation type="journal article" date="2023" name="Sci. Data">
        <title>Genome assembly of the Korean intertidal mud-creeper Batillaria attramentaria.</title>
        <authorList>
            <person name="Patra A.K."/>
            <person name="Ho P.T."/>
            <person name="Jun S."/>
            <person name="Lee S.J."/>
            <person name="Kim Y."/>
            <person name="Won Y.J."/>
        </authorList>
    </citation>
    <scope>NUCLEOTIDE SEQUENCE [LARGE SCALE GENOMIC DNA]</scope>
    <source>
        <strain evidence="15">Wonlab-2016</strain>
    </source>
</reference>
<dbReference type="FunFam" id="3.40.50.11660:FF:000004">
    <property type="entry name" value="Glycoprotein 3-alpha-L-fucosyltransferase A"/>
    <property type="match status" value="1"/>
</dbReference>
<dbReference type="EC" id="2.4.1.-" evidence="12"/>
<keyword evidence="9 12" id="KW-0333">Golgi apparatus</keyword>
<dbReference type="InterPro" id="IPR031481">
    <property type="entry name" value="Glyco_tran_10_N"/>
</dbReference>
<dbReference type="InterPro" id="IPR038577">
    <property type="entry name" value="GT10-like_C_sf"/>
</dbReference>
<dbReference type="PANTHER" id="PTHR48438:SF1">
    <property type="entry name" value="ALPHA-(1,3)-FUCOSYLTRANSFERASE C-RELATED"/>
    <property type="match status" value="1"/>
</dbReference>
<evidence type="ECO:0000256" key="9">
    <source>
        <dbReference type="ARBA" id="ARBA00023034"/>
    </source>
</evidence>
<comment type="subcellular location">
    <subcellularLocation>
        <location evidence="1">Golgi apparatus membrane</location>
        <topology evidence="1">Single-pass type II membrane protein</topology>
    </subcellularLocation>
    <subcellularLocation>
        <location evidence="12">Golgi apparatus</location>
        <location evidence="12">Golgi stack membrane</location>
        <topology evidence="12">Single-pass type II membrane protein</topology>
    </subcellularLocation>
</comment>
<keyword evidence="10 12" id="KW-0472">Membrane</keyword>
<feature type="domain" description="Fucosyltransferase C-terminal" evidence="13">
    <location>
        <begin position="282"/>
        <end position="455"/>
    </location>
</feature>
<evidence type="ECO:0000259" key="14">
    <source>
        <dbReference type="Pfam" id="PF17039"/>
    </source>
</evidence>
<keyword evidence="16" id="KW-1185">Reference proteome</keyword>
<evidence type="ECO:0000256" key="7">
    <source>
        <dbReference type="ARBA" id="ARBA00022968"/>
    </source>
</evidence>
<keyword evidence="5 12" id="KW-0808">Transferase</keyword>
<accession>A0ABD0JY83</accession>
<dbReference type="SUPFAM" id="SSF53756">
    <property type="entry name" value="UDP-Glycosyltransferase/glycogen phosphorylase"/>
    <property type="match status" value="1"/>
</dbReference>
<keyword evidence="8 12" id="KW-1133">Transmembrane helix</keyword>
<dbReference type="Pfam" id="PF17039">
    <property type="entry name" value="Glyco_tran_10_N"/>
    <property type="match status" value="1"/>
</dbReference>
<evidence type="ECO:0000256" key="11">
    <source>
        <dbReference type="ARBA" id="ARBA00023180"/>
    </source>
</evidence>
<evidence type="ECO:0000256" key="12">
    <source>
        <dbReference type="RuleBase" id="RU003832"/>
    </source>
</evidence>
<evidence type="ECO:0000256" key="6">
    <source>
        <dbReference type="ARBA" id="ARBA00022692"/>
    </source>
</evidence>
<dbReference type="AlphaFoldDB" id="A0ABD0JY83"/>
<dbReference type="Pfam" id="PF00852">
    <property type="entry name" value="Glyco_transf_10"/>
    <property type="match status" value="1"/>
</dbReference>
<evidence type="ECO:0000256" key="8">
    <source>
        <dbReference type="ARBA" id="ARBA00022989"/>
    </source>
</evidence>
<keyword evidence="7" id="KW-0735">Signal-anchor</keyword>
<evidence type="ECO:0000256" key="10">
    <source>
        <dbReference type="ARBA" id="ARBA00023136"/>
    </source>
</evidence>
<evidence type="ECO:0000256" key="5">
    <source>
        <dbReference type="ARBA" id="ARBA00022679"/>
    </source>
</evidence>
<evidence type="ECO:0000259" key="13">
    <source>
        <dbReference type="Pfam" id="PF00852"/>
    </source>
</evidence>
<evidence type="ECO:0000313" key="15">
    <source>
        <dbReference type="EMBL" id="KAK7480095.1"/>
    </source>
</evidence>
<name>A0ABD0JY83_9CAEN</name>
<evidence type="ECO:0000256" key="4">
    <source>
        <dbReference type="ARBA" id="ARBA00022676"/>
    </source>
</evidence>
<dbReference type="Gene3D" id="3.40.50.11660">
    <property type="entry name" value="Glycosyl transferase family 10, C-terminal domain"/>
    <property type="match status" value="1"/>
</dbReference>
<dbReference type="PANTHER" id="PTHR48438">
    <property type="entry name" value="ALPHA-(1,3)-FUCOSYLTRANSFERASE C-RELATED"/>
    <property type="match status" value="1"/>
</dbReference>
<comment type="caution">
    <text evidence="15">The sequence shown here is derived from an EMBL/GenBank/DDBJ whole genome shotgun (WGS) entry which is preliminary data.</text>
</comment>
<evidence type="ECO:0000256" key="1">
    <source>
        <dbReference type="ARBA" id="ARBA00004323"/>
    </source>
</evidence>
<evidence type="ECO:0000313" key="16">
    <source>
        <dbReference type="Proteomes" id="UP001519460"/>
    </source>
</evidence>
<feature type="transmembrane region" description="Helical" evidence="12">
    <location>
        <begin position="7"/>
        <end position="26"/>
    </location>
</feature>
<dbReference type="InterPro" id="IPR001503">
    <property type="entry name" value="Glyco_trans_10"/>
</dbReference>